<keyword evidence="4" id="KW-1185">Reference proteome</keyword>
<feature type="signal peptide" evidence="2">
    <location>
        <begin position="1"/>
        <end position="19"/>
    </location>
</feature>
<accession>A0AAV9DIL3</accession>
<feature type="chain" id="PRO_5043653528" evidence="2">
    <location>
        <begin position="20"/>
        <end position="58"/>
    </location>
</feature>
<keyword evidence="1" id="KW-1133">Transmembrane helix</keyword>
<protein>
    <submittedName>
        <fullName evidence="3">Uncharacterized protein</fullName>
    </submittedName>
</protein>
<reference evidence="3" key="2">
    <citation type="submission" date="2023-06" db="EMBL/GenBank/DDBJ databases">
        <authorList>
            <person name="Ma L."/>
            <person name="Liu K.-W."/>
            <person name="Li Z."/>
            <person name="Hsiao Y.-Y."/>
            <person name="Qi Y."/>
            <person name="Fu T."/>
            <person name="Tang G."/>
            <person name="Zhang D."/>
            <person name="Sun W.-H."/>
            <person name="Liu D.-K."/>
            <person name="Li Y."/>
            <person name="Chen G.-Z."/>
            <person name="Liu X.-D."/>
            <person name="Liao X.-Y."/>
            <person name="Jiang Y.-T."/>
            <person name="Yu X."/>
            <person name="Hao Y."/>
            <person name="Huang J."/>
            <person name="Zhao X.-W."/>
            <person name="Ke S."/>
            <person name="Chen Y.-Y."/>
            <person name="Wu W.-L."/>
            <person name="Hsu J.-L."/>
            <person name="Lin Y.-F."/>
            <person name="Huang M.-D."/>
            <person name="Li C.-Y."/>
            <person name="Huang L."/>
            <person name="Wang Z.-W."/>
            <person name="Zhao X."/>
            <person name="Zhong W.-Y."/>
            <person name="Peng D.-H."/>
            <person name="Ahmad S."/>
            <person name="Lan S."/>
            <person name="Zhang J.-S."/>
            <person name="Tsai W.-C."/>
            <person name="Van De Peer Y."/>
            <person name="Liu Z.-J."/>
        </authorList>
    </citation>
    <scope>NUCLEOTIDE SEQUENCE</scope>
    <source>
        <strain evidence="3">CP</strain>
        <tissue evidence="3">Leaves</tissue>
    </source>
</reference>
<dbReference type="EMBL" id="JAUJYO010000013">
    <property type="protein sequence ID" value="KAK1300890.1"/>
    <property type="molecule type" value="Genomic_DNA"/>
</dbReference>
<gene>
    <name evidence="3" type="ORF">QJS10_CPB13g01435</name>
</gene>
<evidence type="ECO:0000313" key="4">
    <source>
        <dbReference type="Proteomes" id="UP001180020"/>
    </source>
</evidence>
<proteinExistence type="predicted"/>
<keyword evidence="1" id="KW-0812">Transmembrane</keyword>
<feature type="transmembrane region" description="Helical" evidence="1">
    <location>
        <begin position="39"/>
        <end position="57"/>
    </location>
</feature>
<organism evidence="3 4">
    <name type="scientific">Acorus calamus</name>
    <name type="common">Sweet flag</name>
    <dbReference type="NCBI Taxonomy" id="4465"/>
    <lineage>
        <taxon>Eukaryota</taxon>
        <taxon>Viridiplantae</taxon>
        <taxon>Streptophyta</taxon>
        <taxon>Embryophyta</taxon>
        <taxon>Tracheophyta</taxon>
        <taxon>Spermatophyta</taxon>
        <taxon>Magnoliopsida</taxon>
        <taxon>Liliopsida</taxon>
        <taxon>Acoraceae</taxon>
        <taxon>Acorus</taxon>
    </lineage>
</organism>
<name>A0AAV9DIL3_ACOCL</name>
<evidence type="ECO:0000313" key="3">
    <source>
        <dbReference type="EMBL" id="KAK1300890.1"/>
    </source>
</evidence>
<keyword evidence="2" id="KW-0732">Signal</keyword>
<evidence type="ECO:0000256" key="1">
    <source>
        <dbReference type="SAM" id="Phobius"/>
    </source>
</evidence>
<dbReference type="AlphaFoldDB" id="A0AAV9DIL3"/>
<reference evidence="3" key="1">
    <citation type="journal article" date="2023" name="Nat. Commun.">
        <title>Diploid and tetraploid genomes of Acorus and the evolution of monocots.</title>
        <authorList>
            <person name="Ma L."/>
            <person name="Liu K.W."/>
            <person name="Li Z."/>
            <person name="Hsiao Y.Y."/>
            <person name="Qi Y."/>
            <person name="Fu T."/>
            <person name="Tang G.D."/>
            <person name="Zhang D."/>
            <person name="Sun W.H."/>
            <person name="Liu D.K."/>
            <person name="Li Y."/>
            <person name="Chen G.Z."/>
            <person name="Liu X.D."/>
            <person name="Liao X.Y."/>
            <person name="Jiang Y.T."/>
            <person name="Yu X."/>
            <person name="Hao Y."/>
            <person name="Huang J."/>
            <person name="Zhao X.W."/>
            <person name="Ke S."/>
            <person name="Chen Y.Y."/>
            <person name="Wu W.L."/>
            <person name="Hsu J.L."/>
            <person name="Lin Y.F."/>
            <person name="Huang M.D."/>
            <person name="Li C.Y."/>
            <person name="Huang L."/>
            <person name="Wang Z.W."/>
            <person name="Zhao X."/>
            <person name="Zhong W.Y."/>
            <person name="Peng D.H."/>
            <person name="Ahmad S."/>
            <person name="Lan S."/>
            <person name="Zhang J.S."/>
            <person name="Tsai W.C."/>
            <person name="Van de Peer Y."/>
            <person name="Liu Z.J."/>
        </authorList>
    </citation>
    <scope>NUCLEOTIDE SEQUENCE</scope>
    <source>
        <strain evidence="3">CP</strain>
    </source>
</reference>
<dbReference type="Proteomes" id="UP001180020">
    <property type="component" value="Unassembled WGS sequence"/>
</dbReference>
<keyword evidence="1" id="KW-0472">Membrane</keyword>
<sequence>MFYFLFLLVWFWLFRMTMAHVRGRKQNVLFFYLFGVPKHIYLVFCSHTIYVLVLLLLY</sequence>
<comment type="caution">
    <text evidence="3">The sequence shown here is derived from an EMBL/GenBank/DDBJ whole genome shotgun (WGS) entry which is preliminary data.</text>
</comment>
<evidence type="ECO:0000256" key="2">
    <source>
        <dbReference type="SAM" id="SignalP"/>
    </source>
</evidence>